<evidence type="ECO:0000313" key="3">
    <source>
        <dbReference type="Proteomes" id="UP000054566"/>
    </source>
</evidence>
<keyword evidence="1" id="KW-0812">Transmembrane</keyword>
<dbReference type="PANTHER" id="PTHR14754:SF35">
    <property type="entry name" value="TYPE VII SECRETION SYSTEM ACCESSORY FACTOR ESAA"/>
    <property type="match status" value="1"/>
</dbReference>
<evidence type="ECO:0000256" key="1">
    <source>
        <dbReference type="SAM" id="Phobius"/>
    </source>
</evidence>
<accession>A0A0L0CWF4</accession>
<evidence type="ECO:0000313" key="2">
    <source>
        <dbReference type="EMBL" id="KNC36592.1"/>
    </source>
</evidence>
<keyword evidence="1" id="KW-1133">Transmembrane helix</keyword>
<reference evidence="3" key="1">
    <citation type="submission" date="2015-07" db="EMBL/GenBank/DDBJ databases">
        <title>Annotation of Plasmodium falciparum RAJ116.</title>
        <authorList>
            <consortium name="The Broad Institute Genome Sequencing Platform"/>
            <person name="Volkman S.K."/>
            <person name="Neafsey D.E."/>
            <person name="Dash A.P."/>
            <person name="Chitnis C.E."/>
            <person name="Hartl D.L."/>
            <person name="Young S.K."/>
            <person name="Zeng Q."/>
            <person name="Koehrsen M."/>
            <person name="Alvarado L."/>
            <person name="Berlin A."/>
            <person name="Borenstein D."/>
            <person name="Chapman S.B."/>
            <person name="Chen Z."/>
            <person name="Engels R."/>
            <person name="Freedman E."/>
            <person name="Gellesch M."/>
            <person name="Goldberg J."/>
            <person name="Griggs A."/>
            <person name="Gujja S."/>
            <person name="Heilman E.R."/>
            <person name="Heiman D.I."/>
            <person name="Howarth C."/>
            <person name="Jen D."/>
            <person name="Larson L."/>
            <person name="Mehta T."/>
            <person name="Neiman D."/>
            <person name="Park D."/>
            <person name="Pearson M."/>
            <person name="Roberts A."/>
            <person name="Saif S."/>
            <person name="Shea T."/>
            <person name="Shenoy N."/>
            <person name="Sisk P."/>
            <person name="Stolte C."/>
            <person name="Sykes S."/>
            <person name="Walk T."/>
            <person name="White J."/>
            <person name="Yandava C."/>
            <person name="Haas B."/>
            <person name="Henn M.R."/>
            <person name="Nusbaum C."/>
            <person name="Birren B."/>
        </authorList>
    </citation>
    <scope>NUCLEOTIDE SEQUENCE [LARGE SCALE GENOMIC DNA]</scope>
    <source>
        <strain evidence="3">RAJ116</strain>
    </source>
</reference>
<dbReference type="Proteomes" id="UP000054566">
    <property type="component" value="Unassembled WGS sequence"/>
</dbReference>
<dbReference type="OrthoDB" id="370850at2759"/>
<dbReference type="AlphaFoldDB" id="A0A0L0CWF4"/>
<dbReference type="EMBL" id="GG664190">
    <property type="protein sequence ID" value="KNC36592.1"/>
    <property type="molecule type" value="Genomic_DNA"/>
</dbReference>
<protein>
    <submittedName>
        <fullName evidence="2">Uncharacterized protein</fullName>
    </submittedName>
</protein>
<reference evidence="3" key="2">
    <citation type="submission" date="2015-07" db="EMBL/GenBank/DDBJ databases">
        <title>The genome sequence of Plasmodium falciparum RAJ116.</title>
        <authorList>
            <consortium name="The Broad Institute Genome Sequencing Platform"/>
            <person name="Volkman S.K."/>
            <person name="Neafsey D.E."/>
            <person name="Dash A.P."/>
            <person name="Chitnis C.E."/>
            <person name="Hartl D.L."/>
            <person name="Young S.K."/>
            <person name="Kodira C.D."/>
            <person name="Zeng Q."/>
            <person name="Koehrsen M."/>
            <person name="Godfrey P."/>
            <person name="Alvarado L."/>
            <person name="Berlin A."/>
            <person name="Borenstein D."/>
            <person name="Chen Z."/>
            <person name="Engels R."/>
            <person name="Freedman E."/>
            <person name="Gellesch M."/>
            <person name="Goldberg J."/>
            <person name="Griggs A."/>
            <person name="Gujja S."/>
            <person name="Heiman D."/>
            <person name="Hepburn T."/>
            <person name="Howarth C."/>
            <person name="Jen D."/>
            <person name="Larson L."/>
            <person name="Lewis B."/>
            <person name="Mehta T."/>
            <person name="Park D."/>
            <person name="Pearson M."/>
            <person name="Roberts A."/>
            <person name="Saif S."/>
            <person name="Shea T."/>
            <person name="Shenoy N."/>
            <person name="Sisk P."/>
            <person name="Stolte C."/>
            <person name="Sykes S."/>
            <person name="Walk T."/>
            <person name="White J."/>
            <person name="Yandava C."/>
            <person name="Wirth D.F."/>
            <person name="Nusbaum C."/>
            <person name="Birren B."/>
        </authorList>
    </citation>
    <scope>NUCLEOTIDE SEQUENCE [LARGE SCALE GENOMIC DNA]</scope>
    <source>
        <strain evidence="3">RAJ116</strain>
    </source>
</reference>
<dbReference type="PANTHER" id="PTHR14754">
    <property type="entry name" value="TRANSCRIPTION ELONGATION FACTOR A"/>
    <property type="match status" value="1"/>
</dbReference>
<feature type="transmembrane region" description="Helical" evidence="1">
    <location>
        <begin position="143"/>
        <end position="162"/>
    </location>
</feature>
<gene>
    <name evidence="2" type="ORF">PFLG_01931</name>
</gene>
<sequence>MITHDTQKNVEENNCFHELDKKNIEKMNLFEQIIYGKHIIKKIFFLLDASEYNLISFIFTKLYNYLSLIPPKISPDDFLPLNEKCVDNKNVKADDNTVELNKSTNFIFEDLKFFLKKMDIFVKTFNINSLNSICESGFNSKSAFFLCFYMTPSIFANIFYYLNNNITAIVNESFNLEENIKYYEHVHVKKTEYTLEPYNIIDKTVFYFQIVVFYLIINTNNVLMDNSNYLENVCSFFSKCLKYEYVKKKKKNEENPQKLQLKGYSQWIFLIMNNNNNNNKRNY</sequence>
<proteinExistence type="predicted"/>
<name>A0A0L0CWF4_PLAFA</name>
<keyword evidence="1" id="KW-0472">Membrane</keyword>
<organism evidence="2 3">
    <name type="scientific">Plasmodium falciparum RAJ116</name>
    <dbReference type="NCBI Taxonomy" id="580058"/>
    <lineage>
        <taxon>Eukaryota</taxon>
        <taxon>Sar</taxon>
        <taxon>Alveolata</taxon>
        <taxon>Apicomplexa</taxon>
        <taxon>Aconoidasida</taxon>
        <taxon>Haemosporida</taxon>
        <taxon>Plasmodiidae</taxon>
        <taxon>Plasmodium</taxon>
        <taxon>Plasmodium (Laverania)</taxon>
    </lineage>
</organism>